<reference evidence="2" key="1">
    <citation type="journal article" date="2023" name="Hortic. Res.">
        <title>A chromosome-level phased genome enabling allele-level studies in sweet orange: a case study on citrus Huanglongbing tolerance.</title>
        <authorList>
            <person name="Wu B."/>
            <person name="Yu Q."/>
            <person name="Deng Z."/>
            <person name="Duan Y."/>
            <person name="Luo F."/>
            <person name="Gmitter F. Jr."/>
        </authorList>
    </citation>
    <scope>NUCLEOTIDE SEQUENCE [LARGE SCALE GENOMIC DNA]</scope>
    <source>
        <strain evidence="2">cv. Valencia</strain>
    </source>
</reference>
<dbReference type="EMBL" id="CM039173">
    <property type="protein sequence ID" value="KAH9767892.1"/>
    <property type="molecule type" value="Genomic_DNA"/>
</dbReference>
<accession>A0ACB8L394</accession>
<name>A0ACB8L394_CITSI</name>
<proteinExistence type="predicted"/>
<organism evidence="1 2">
    <name type="scientific">Citrus sinensis</name>
    <name type="common">Sweet orange</name>
    <name type="synonym">Citrus aurantium var. sinensis</name>
    <dbReference type="NCBI Taxonomy" id="2711"/>
    <lineage>
        <taxon>Eukaryota</taxon>
        <taxon>Viridiplantae</taxon>
        <taxon>Streptophyta</taxon>
        <taxon>Embryophyta</taxon>
        <taxon>Tracheophyta</taxon>
        <taxon>Spermatophyta</taxon>
        <taxon>Magnoliopsida</taxon>
        <taxon>eudicotyledons</taxon>
        <taxon>Gunneridae</taxon>
        <taxon>Pentapetalae</taxon>
        <taxon>rosids</taxon>
        <taxon>malvids</taxon>
        <taxon>Sapindales</taxon>
        <taxon>Rutaceae</taxon>
        <taxon>Aurantioideae</taxon>
        <taxon>Citrus</taxon>
    </lineage>
</organism>
<evidence type="ECO:0000313" key="1">
    <source>
        <dbReference type="EMBL" id="KAH9767892.1"/>
    </source>
</evidence>
<protein>
    <submittedName>
        <fullName evidence="1">BTB/POZ domain-containing protein</fullName>
    </submittedName>
</protein>
<comment type="caution">
    <text evidence="1">The sequence shown here is derived from an EMBL/GenBank/DDBJ whole genome shotgun (WGS) entry which is preliminary data.</text>
</comment>
<dbReference type="Proteomes" id="UP000829398">
    <property type="component" value="Chromosome 4"/>
</dbReference>
<keyword evidence="2" id="KW-1185">Reference proteome</keyword>
<evidence type="ECO:0000313" key="2">
    <source>
        <dbReference type="Proteomes" id="UP000829398"/>
    </source>
</evidence>
<sequence length="218" mass="24868">MDPRPFGKASARFCDMKEQEDDDNGDDGEMLNKKKLEFLGGFDASFRGQTPPDMLLFSDDKQPPLPAHKALLSARSNYFKKVINKFSDGTRTLPENSEELKALLDFLYTGSLPEEKLEKHSRTLYRASQKYEIGYLMEICERYFLRSLNPSNALEYLSIADVRRNQALMAAALGLIVKNMDGIAFTKEYEDFASKYPDLSVLITRELLNSKRALGWVK</sequence>
<gene>
    <name evidence="1" type="ORF">KPL71_011447</name>
</gene>